<dbReference type="CDD" id="cd16936">
    <property type="entry name" value="HATPase_RsbW-like"/>
    <property type="match status" value="1"/>
</dbReference>
<reference evidence="3" key="1">
    <citation type="submission" date="2020-11" db="EMBL/GenBank/DDBJ databases">
        <title>Nocardioides sp. nov., isolated from Soil of Cynanchum wilfordii Hemsley rhizosphere.</title>
        <authorList>
            <person name="Lee J.-S."/>
            <person name="Suh M.K."/>
            <person name="Kim J.-S."/>
        </authorList>
    </citation>
    <scope>NUCLEOTIDE SEQUENCE</scope>
    <source>
        <strain evidence="3">KCTC 19275</strain>
    </source>
</reference>
<evidence type="ECO:0000256" key="1">
    <source>
        <dbReference type="ARBA" id="ARBA00022801"/>
    </source>
</evidence>
<organism evidence="3 4">
    <name type="scientific">Nocardioides islandensis</name>
    <dbReference type="NCBI Taxonomy" id="433663"/>
    <lineage>
        <taxon>Bacteria</taxon>
        <taxon>Bacillati</taxon>
        <taxon>Actinomycetota</taxon>
        <taxon>Actinomycetes</taxon>
        <taxon>Propionibacteriales</taxon>
        <taxon>Nocardioidaceae</taxon>
        <taxon>Nocardioides</taxon>
    </lineage>
</organism>
<dbReference type="Pfam" id="PF07228">
    <property type="entry name" value="SpoIIE"/>
    <property type="match status" value="1"/>
</dbReference>
<keyword evidence="4" id="KW-1185">Reference proteome</keyword>
<dbReference type="PANTHER" id="PTHR43156:SF2">
    <property type="entry name" value="STAGE II SPORULATION PROTEIN E"/>
    <property type="match status" value="1"/>
</dbReference>
<proteinExistence type="predicted"/>
<keyword evidence="1" id="KW-0378">Hydrolase</keyword>
<gene>
    <name evidence="3" type="ORF">ISU07_22180</name>
</gene>
<evidence type="ECO:0000313" key="3">
    <source>
        <dbReference type="EMBL" id="MBF4765851.1"/>
    </source>
</evidence>
<dbReference type="InterPro" id="IPR001932">
    <property type="entry name" value="PPM-type_phosphatase-like_dom"/>
</dbReference>
<dbReference type="InterPro" id="IPR052016">
    <property type="entry name" value="Bact_Sigma-Reg"/>
</dbReference>
<comment type="caution">
    <text evidence="3">The sequence shown here is derived from an EMBL/GenBank/DDBJ whole genome shotgun (WGS) entry which is preliminary data.</text>
</comment>
<dbReference type="SMART" id="SM00331">
    <property type="entry name" value="PP2C_SIG"/>
    <property type="match status" value="1"/>
</dbReference>
<evidence type="ECO:0000313" key="4">
    <source>
        <dbReference type="Proteomes" id="UP000640489"/>
    </source>
</evidence>
<dbReference type="AlphaFoldDB" id="A0A930YEW5"/>
<dbReference type="Pfam" id="PF13581">
    <property type="entry name" value="HATPase_c_2"/>
    <property type="match status" value="1"/>
</dbReference>
<dbReference type="RefSeq" id="WP_194709031.1">
    <property type="nucleotide sequence ID" value="NZ_JADKPN010000019.1"/>
</dbReference>
<dbReference type="GO" id="GO:0016791">
    <property type="term" value="F:phosphatase activity"/>
    <property type="evidence" value="ECO:0007669"/>
    <property type="project" value="TreeGrafter"/>
</dbReference>
<evidence type="ECO:0000259" key="2">
    <source>
        <dbReference type="SMART" id="SM00331"/>
    </source>
</evidence>
<protein>
    <submittedName>
        <fullName evidence="3">SpoIIE family protein phosphatase</fullName>
    </submittedName>
</protein>
<dbReference type="PANTHER" id="PTHR43156">
    <property type="entry name" value="STAGE II SPORULATION PROTEIN E-RELATED"/>
    <property type="match status" value="1"/>
</dbReference>
<accession>A0A930YEW5</accession>
<sequence>MNTDSTEDELEFVTSIQSVVQAAGVPVLPKLDLNGSYCVPQDASEPGGSWFDAVVLHDDRLALVVGEAPGIGLAASVVAAEVRSILHSALRRDADVVEALLLADAFADDVDEARGTSALVAVIDPERSLVTYATAGHAGPLLLPAHAAAAQLGGTGGGVLGTGTGTGFAPVTCDLMPGDVVLLASAAAHRSAALTLLDLLGETAEMAFQDLTVLADASLARLGPDDTLCLVAARLRGAPHRELRVRLKDGDAVRVTRGELSMWLEELRASPMDEMALTHAASELVTNAIDHGGRDDDREIELYARLGTDGVIRVEVTDHGTWQAPSEDLSRGRGLAMAAGLVDHLGVATGPFGTRALLQHRLVRPVPIETTRGSSREVPRPAPVEVLHPEPHVIALRGTFGHDDVERVAAEILVATRGGTLGFCLDVTGVTELSTSGARLLIDLTSVNRSIGMFAADIDIVAEAGSMTQHTLDVTGIPHRVA</sequence>
<dbReference type="EMBL" id="JADKPN010000019">
    <property type="protein sequence ID" value="MBF4765851.1"/>
    <property type="molecule type" value="Genomic_DNA"/>
</dbReference>
<dbReference type="Proteomes" id="UP000640489">
    <property type="component" value="Unassembled WGS sequence"/>
</dbReference>
<feature type="domain" description="PPM-type phosphatase" evidence="2">
    <location>
        <begin position="31"/>
        <end position="235"/>
    </location>
</feature>
<dbReference type="InterPro" id="IPR003594">
    <property type="entry name" value="HATPase_dom"/>
</dbReference>
<dbReference type="Gene3D" id="3.60.40.10">
    <property type="entry name" value="PPM-type phosphatase domain"/>
    <property type="match status" value="1"/>
</dbReference>
<dbReference type="SUPFAM" id="SSF55874">
    <property type="entry name" value="ATPase domain of HSP90 chaperone/DNA topoisomerase II/histidine kinase"/>
    <property type="match status" value="1"/>
</dbReference>
<name>A0A930YEW5_9ACTN</name>
<dbReference type="InterPro" id="IPR036890">
    <property type="entry name" value="HATPase_C_sf"/>
</dbReference>
<dbReference type="InterPro" id="IPR036457">
    <property type="entry name" value="PPM-type-like_dom_sf"/>
</dbReference>
<dbReference type="Gene3D" id="3.30.565.10">
    <property type="entry name" value="Histidine kinase-like ATPase, C-terminal domain"/>
    <property type="match status" value="1"/>
</dbReference>